<dbReference type="EMBL" id="BTSY01000003">
    <property type="protein sequence ID" value="GMT21183.1"/>
    <property type="molecule type" value="Genomic_DNA"/>
</dbReference>
<name>A0AAV5VP18_9BILA</name>
<organism evidence="1 2">
    <name type="scientific">Pristionchus fissidentatus</name>
    <dbReference type="NCBI Taxonomy" id="1538716"/>
    <lineage>
        <taxon>Eukaryota</taxon>
        <taxon>Metazoa</taxon>
        <taxon>Ecdysozoa</taxon>
        <taxon>Nematoda</taxon>
        <taxon>Chromadorea</taxon>
        <taxon>Rhabditida</taxon>
        <taxon>Rhabditina</taxon>
        <taxon>Diplogasteromorpha</taxon>
        <taxon>Diplogasteroidea</taxon>
        <taxon>Neodiplogasteridae</taxon>
        <taxon>Pristionchus</taxon>
    </lineage>
</organism>
<dbReference type="Proteomes" id="UP001432322">
    <property type="component" value="Unassembled WGS sequence"/>
</dbReference>
<evidence type="ECO:0000313" key="1">
    <source>
        <dbReference type="EMBL" id="GMT21183.1"/>
    </source>
</evidence>
<feature type="non-terminal residue" evidence="1">
    <location>
        <position position="70"/>
    </location>
</feature>
<proteinExistence type="predicted"/>
<protein>
    <submittedName>
        <fullName evidence="1">Uncharacterized protein</fullName>
    </submittedName>
</protein>
<feature type="non-terminal residue" evidence="1">
    <location>
        <position position="1"/>
    </location>
</feature>
<gene>
    <name evidence="1" type="ORF">PFISCL1PPCAC_12480</name>
</gene>
<sequence>AMRPSIVDPVSRRNRRNSEEHRRFQFLLSFFSPIVCFQRRRMSHPWLSHSLTTAISLAISLLKTSYVEFL</sequence>
<evidence type="ECO:0000313" key="2">
    <source>
        <dbReference type="Proteomes" id="UP001432322"/>
    </source>
</evidence>
<accession>A0AAV5VP18</accession>
<reference evidence="1" key="1">
    <citation type="submission" date="2023-10" db="EMBL/GenBank/DDBJ databases">
        <title>Genome assembly of Pristionchus species.</title>
        <authorList>
            <person name="Yoshida K."/>
            <person name="Sommer R.J."/>
        </authorList>
    </citation>
    <scope>NUCLEOTIDE SEQUENCE</scope>
    <source>
        <strain evidence="1">RS5133</strain>
    </source>
</reference>
<keyword evidence="2" id="KW-1185">Reference proteome</keyword>
<comment type="caution">
    <text evidence="1">The sequence shown here is derived from an EMBL/GenBank/DDBJ whole genome shotgun (WGS) entry which is preliminary data.</text>
</comment>
<dbReference type="AlphaFoldDB" id="A0AAV5VP18"/>